<organism evidence="8">
    <name type="scientific">Enchytraeus coronatus</name>
    <dbReference type="NCBI Taxonomy" id="208440"/>
    <lineage>
        <taxon>Eukaryota</taxon>
        <taxon>Metazoa</taxon>
        <taxon>Spiralia</taxon>
        <taxon>Lophotrochozoa</taxon>
        <taxon>Annelida</taxon>
        <taxon>Clitellata</taxon>
        <taxon>Oligochaeta</taxon>
        <taxon>Enchytraeida</taxon>
        <taxon>Enchytraeidae</taxon>
        <taxon>Enchytraeus</taxon>
    </lineage>
</organism>
<dbReference type="InterPro" id="IPR033712">
    <property type="entry name" value="Pumilio_RNA-bd"/>
</dbReference>
<evidence type="ECO:0000256" key="4">
    <source>
        <dbReference type="ARBA" id="ARBA00022884"/>
    </source>
</evidence>
<dbReference type="InterPro" id="IPR011989">
    <property type="entry name" value="ARM-like"/>
</dbReference>
<dbReference type="Pfam" id="PF00806">
    <property type="entry name" value="PUF"/>
    <property type="match status" value="8"/>
</dbReference>
<comment type="subcellular location">
    <subcellularLocation>
        <location evidence="1">Cytoplasm</location>
    </subcellularLocation>
</comment>
<dbReference type="PANTHER" id="PTHR12537:SF12">
    <property type="entry name" value="MATERNAL PROTEIN PUMILIO"/>
    <property type="match status" value="1"/>
</dbReference>
<dbReference type="PANTHER" id="PTHR12537">
    <property type="entry name" value="RNA BINDING PROTEIN PUMILIO-RELATED"/>
    <property type="match status" value="1"/>
</dbReference>
<dbReference type="InterPro" id="IPR016024">
    <property type="entry name" value="ARM-type_fold"/>
</dbReference>
<dbReference type="GO" id="GO:0005634">
    <property type="term" value="C:nucleus"/>
    <property type="evidence" value="ECO:0007669"/>
    <property type="project" value="TreeGrafter"/>
</dbReference>
<feature type="region of interest" description="Disordered" evidence="6">
    <location>
        <begin position="214"/>
        <end position="253"/>
    </location>
</feature>
<evidence type="ECO:0000256" key="2">
    <source>
        <dbReference type="ARBA" id="ARBA00022490"/>
    </source>
</evidence>
<feature type="repeat" description="Pumilio" evidence="5">
    <location>
        <begin position="1075"/>
        <end position="1114"/>
    </location>
</feature>
<feature type="region of interest" description="Disordered" evidence="6">
    <location>
        <begin position="424"/>
        <end position="443"/>
    </location>
</feature>
<reference evidence="8" key="2">
    <citation type="submission" date="2023-10" db="EMBL/GenBank/DDBJ databases">
        <authorList>
            <person name="Kostyuchenko R.P."/>
        </authorList>
    </citation>
    <scope>NUCLEOTIDE SEQUENCE</scope>
</reference>
<proteinExistence type="evidence at transcript level"/>
<dbReference type="PROSITE" id="PS50303">
    <property type="entry name" value="PUM_HD"/>
    <property type="match status" value="1"/>
</dbReference>
<dbReference type="Gene3D" id="1.25.10.10">
    <property type="entry name" value="Leucine-rich Repeat Variant"/>
    <property type="match status" value="1"/>
</dbReference>
<sequence length="1164" mass="126053">MPVLTMQETNSWEDARSMLGNDSDIASLTGSMDGRGPGGVASGNVVSRSQDDARVGYFFQRPQAVMLNQQFNNKRWAGDEAFPEQARTVTDLEREFHRLAFENSEEDATLKMWTTNAGNLSRSSGGVDGNLSDSAVGKSGSAGMFQLASLPNNPWLPREDFWGGGPQADTSTLSDLMHTATGHRRPGSFPGSTDLSQHGADNSNLGINMAEYVLGTSPGMSGPGPIKDNMDVRQRQQQALSRRYVGGSDADNSRLEQDQDALHMNGVLQNGLEEKSFSRAPGSRQNSPTEADHQSTMSGPHQSMAHKLNTSLTSAVAGNNISMETMSGYGMLTSAGVGGVMGGINNGMGGINNGMGGFNNGMGGMNNGMGGMNNGMGGMNNGMGMAIDNMGMPHMGGLTLDVPQQMEIMGFDPFQGAIYQNHLMQGGQPPPQPGAAPPPMESPNFSIDYTHQMMQAAARQQQQQQQAAAIGPPQMMMPGQQQYALPTDQILGQTMMPQFYNVQPSWPMYQPQAMLHQQQQQRQQQLQSGQQTPTGPGTPQPVQQLLRTQMPTRPMTPQQQQQQQMDAMTPIQTPGAGGPGFQVITPAFYDQNGQLFMNTLNSSRHVVRLVSPGHPAVLMTGGQQGYAAPAYTPTVSTGMLTPRASATPVFLNPQQGMNPGNPGGAGGIGPIGTGLVQPRRDSFGSLDLKQLTFAGAPQFNQWYGGAASLSPGGAIGIAHTMTPPPNNPGLLLPGLGLNAAIAPPGRLYSAAPGAEAKYRNGSLTLNPAVGQPGSMGLFGTSLFNQQTFSKSDGISKDVAGRSQLLEDFRNNRMPNLQLRDLVDHVVEFSQDQHGSRFIQQKLEHANASEKLMVFNEILSSAHGLMTDVFGNYVIQKFLEFGSTEQKHMLTQRVRGHVLALALHMYGCRVIQKALESVPLEMQVEVLKELEGHILKCVKDQNGNHVVQKCIECIEPAHLSFITDSFKGQVLNLAMHPYGCRVIQRILEHCTAEQIACIMDELREHTEHLVFDQYGNYVIQHVLEHGRPDDKTLIVNQLRGKILPLSQHKFASNVIEKCVSHASRAERALIIEEVCNMNDGAQSALYTMMKDQFANYVVQKMIDIADPAQRKLLLQKIRPHVATLRKYAYGKHILAKLEKFYAKNNAELGPIGNPISNSSSNSSSS</sequence>
<feature type="domain" description="PUM-HD" evidence="7">
    <location>
        <begin position="800"/>
        <end position="1140"/>
    </location>
</feature>
<feature type="region of interest" description="Disordered" evidence="6">
    <location>
        <begin position="513"/>
        <end position="542"/>
    </location>
</feature>
<accession>A0AAU7VFF2</accession>
<evidence type="ECO:0000256" key="5">
    <source>
        <dbReference type="PROSITE-ProRule" id="PRU00317"/>
    </source>
</evidence>
<feature type="repeat" description="Pumilio" evidence="5">
    <location>
        <begin position="1000"/>
        <end position="1035"/>
    </location>
</feature>
<feature type="repeat" description="Pumilio" evidence="5">
    <location>
        <begin position="820"/>
        <end position="855"/>
    </location>
</feature>
<dbReference type="CDD" id="cd07920">
    <property type="entry name" value="Pumilio"/>
    <property type="match status" value="1"/>
</dbReference>
<feature type="region of interest" description="Disordered" evidence="6">
    <location>
        <begin position="459"/>
        <end position="479"/>
    </location>
</feature>
<feature type="region of interest" description="Disordered" evidence="6">
    <location>
        <begin position="276"/>
        <end position="305"/>
    </location>
</feature>
<dbReference type="SUPFAM" id="SSF48371">
    <property type="entry name" value="ARM repeat"/>
    <property type="match status" value="1"/>
</dbReference>
<feature type="region of interest" description="Disordered" evidence="6">
    <location>
        <begin position="178"/>
        <end position="201"/>
    </location>
</feature>
<gene>
    <name evidence="8" type="primary">pumilio2</name>
</gene>
<dbReference type="GO" id="GO:0010608">
    <property type="term" value="P:post-transcriptional regulation of gene expression"/>
    <property type="evidence" value="ECO:0007669"/>
    <property type="project" value="TreeGrafter"/>
</dbReference>
<keyword evidence="3" id="KW-0677">Repeat</keyword>
<dbReference type="InterPro" id="IPR001313">
    <property type="entry name" value="Pumilio_RNA-bd_rpt"/>
</dbReference>
<dbReference type="SMART" id="SM00025">
    <property type="entry name" value="Pumilio"/>
    <property type="match status" value="8"/>
</dbReference>
<feature type="repeat" description="Pumilio" evidence="5">
    <location>
        <begin position="964"/>
        <end position="999"/>
    </location>
</feature>
<name>A0AAU7VFF2_9ANNE</name>
<reference evidence="8" key="1">
    <citation type="journal article" date="2023" name="Biology">
        <title>Germ Line/Multipotency Genes Show Differential Expression during Embryonic Development of the Annelid Enchytraeus coronatus.</title>
        <authorList>
            <person name="Kostyuchenko R.P."/>
            <person name="Nikanorova D.D."/>
            <person name="Amosov A.V."/>
        </authorList>
    </citation>
    <scope>NUCLEOTIDE SEQUENCE</scope>
</reference>
<dbReference type="FunFam" id="1.25.10.10:FF:000004">
    <property type="entry name" value="Pumilio homolog 1 isoform 2"/>
    <property type="match status" value="1"/>
</dbReference>
<feature type="repeat" description="Pumilio" evidence="5">
    <location>
        <begin position="1036"/>
        <end position="1071"/>
    </location>
</feature>
<dbReference type="PROSITE" id="PS50302">
    <property type="entry name" value="PUM"/>
    <property type="match status" value="8"/>
</dbReference>
<dbReference type="GO" id="GO:0005737">
    <property type="term" value="C:cytoplasm"/>
    <property type="evidence" value="ECO:0007669"/>
    <property type="project" value="UniProtKB-SubCell"/>
</dbReference>
<dbReference type="AlphaFoldDB" id="A0AAU7VFF2"/>
<dbReference type="InterPro" id="IPR033133">
    <property type="entry name" value="PUM-HD"/>
</dbReference>
<feature type="compositionally biased region" description="Polar residues" evidence="6">
    <location>
        <begin position="283"/>
        <end position="301"/>
    </location>
</feature>
<feature type="compositionally biased region" description="Polar residues" evidence="6">
    <location>
        <begin position="190"/>
        <end position="201"/>
    </location>
</feature>
<evidence type="ECO:0000313" key="8">
    <source>
        <dbReference type="EMBL" id="XBW67476.1"/>
    </source>
</evidence>
<feature type="compositionally biased region" description="Pro residues" evidence="6">
    <location>
        <begin position="428"/>
        <end position="441"/>
    </location>
</feature>
<dbReference type="EMBL" id="OR750681">
    <property type="protein sequence ID" value="XBW67476.1"/>
    <property type="molecule type" value="mRNA"/>
</dbReference>
<evidence type="ECO:0000259" key="7">
    <source>
        <dbReference type="PROSITE" id="PS50303"/>
    </source>
</evidence>
<feature type="repeat" description="Pumilio" evidence="5">
    <location>
        <begin position="856"/>
        <end position="891"/>
    </location>
</feature>
<evidence type="ECO:0000256" key="1">
    <source>
        <dbReference type="ARBA" id="ARBA00004496"/>
    </source>
</evidence>
<keyword evidence="2" id="KW-0963">Cytoplasm</keyword>
<evidence type="ECO:0000256" key="3">
    <source>
        <dbReference type="ARBA" id="ARBA00022737"/>
    </source>
</evidence>
<keyword evidence="4" id="KW-0694">RNA-binding</keyword>
<feature type="repeat" description="Pumilio" evidence="5">
    <location>
        <begin position="892"/>
        <end position="927"/>
    </location>
</feature>
<dbReference type="GO" id="GO:0003730">
    <property type="term" value="F:mRNA 3'-UTR binding"/>
    <property type="evidence" value="ECO:0007669"/>
    <property type="project" value="TreeGrafter"/>
</dbReference>
<evidence type="ECO:0000256" key="6">
    <source>
        <dbReference type="SAM" id="MobiDB-lite"/>
    </source>
</evidence>
<protein>
    <submittedName>
        <fullName evidence="8">Pumilio-like protein 2</fullName>
    </submittedName>
</protein>
<feature type="repeat" description="Pumilio" evidence="5">
    <location>
        <begin position="928"/>
        <end position="963"/>
    </location>
</feature>